<organism evidence="2 3">
    <name type="scientific">Marisediminitalea aggregata</name>
    <dbReference type="NCBI Taxonomy" id="634436"/>
    <lineage>
        <taxon>Bacteria</taxon>
        <taxon>Pseudomonadati</taxon>
        <taxon>Pseudomonadota</taxon>
        <taxon>Gammaproteobacteria</taxon>
        <taxon>Alteromonadales</taxon>
        <taxon>Alteromonadaceae</taxon>
        <taxon>Marisediminitalea</taxon>
    </lineage>
</organism>
<keyword evidence="1" id="KW-0472">Membrane</keyword>
<proteinExistence type="predicted"/>
<keyword evidence="1" id="KW-1133">Transmembrane helix</keyword>
<dbReference type="Proteomes" id="UP000184520">
    <property type="component" value="Unassembled WGS sequence"/>
</dbReference>
<keyword evidence="3" id="KW-1185">Reference proteome</keyword>
<gene>
    <name evidence="2" type="ORF">SAMN05216361_0611</name>
</gene>
<protein>
    <submittedName>
        <fullName evidence="2">Uncharacterized protein</fullName>
    </submittedName>
</protein>
<reference evidence="3" key="1">
    <citation type="submission" date="2016-11" db="EMBL/GenBank/DDBJ databases">
        <authorList>
            <person name="Varghese N."/>
            <person name="Submissions S."/>
        </authorList>
    </citation>
    <scope>NUCLEOTIDE SEQUENCE [LARGE SCALE GENOMIC DNA]</scope>
    <source>
        <strain evidence="3">CGMCC 1.8995</strain>
    </source>
</reference>
<keyword evidence="1" id="KW-0812">Transmembrane</keyword>
<evidence type="ECO:0000313" key="2">
    <source>
        <dbReference type="EMBL" id="SHF84563.1"/>
    </source>
</evidence>
<accession>A0A1M5EZ60</accession>
<feature type="transmembrane region" description="Helical" evidence="1">
    <location>
        <begin position="24"/>
        <end position="43"/>
    </location>
</feature>
<evidence type="ECO:0000256" key="1">
    <source>
        <dbReference type="SAM" id="Phobius"/>
    </source>
</evidence>
<name>A0A1M5EZ60_9ALTE</name>
<evidence type="ECO:0000313" key="3">
    <source>
        <dbReference type="Proteomes" id="UP000184520"/>
    </source>
</evidence>
<dbReference type="AlphaFoldDB" id="A0A1M5EZ60"/>
<dbReference type="EMBL" id="FQWD01000001">
    <property type="protein sequence ID" value="SHF84563.1"/>
    <property type="molecule type" value="Genomic_DNA"/>
</dbReference>
<sequence length="46" mass="5061">MVTHKPVFTKHASEFRVKGLLTDPNLYCFLIGVGLLVGIDVLFSAI</sequence>